<dbReference type="Proteomes" id="UP001597104">
    <property type="component" value="Unassembled WGS sequence"/>
</dbReference>
<gene>
    <name evidence="1" type="ORF">ACFQZ7_12275</name>
</gene>
<dbReference type="EMBL" id="JBHTIO010000055">
    <property type="protein sequence ID" value="MFD0898490.1"/>
    <property type="molecule type" value="Genomic_DNA"/>
</dbReference>
<sequence length="69" mass="7572">MDIQIGNTVRCKANGNMEADFSGVIEKVYENSALVNITDYDAKTDSMNIQDLQNKAVISFGKMKLVAAK</sequence>
<protein>
    <submittedName>
        <fullName evidence="1">DUF2187 domain-containing protein</fullName>
    </submittedName>
</protein>
<dbReference type="RefSeq" id="WP_137636809.1">
    <property type="nucleotide sequence ID" value="NZ_BJDN01000003.1"/>
</dbReference>
<name>A0ABW3EFG2_9LACO</name>
<reference evidence="2" key="1">
    <citation type="journal article" date="2019" name="Int. J. Syst. Evol. Microbiol.">
        <title>The Global Catalogue of Microorganisms (GCM) 10K type strain sequencing project: providing services to taxonomists for standard genome sequencing and annotation.</title>
        <authorList>
            <consortium name="The Broad Institute Genomics Platform"/>
            <consortium name="The Broad Institute Genome Sequencing Center for Infectious Disease"/>
            <person name="Wu L."/>
            <person name="Ma J."/>
        </authorList>
    </citation>
    <scope>NUCLEOTIDE SEQUENCE [LARGE SCALE GENOMIC DNA]</scope>
    <source>
        <strain evidence="2">CCM 8925</strain>
    </source>
</reference>
<comment type="caution">
    <text evidence="1">The sequence shown here is derived from an EMBL/GenBank/DDBJ whole genome shotgun (WGS) entry which is preliminary data.</text>
</comment>
<evidence type="ECO:0000313" key="2">
    <source>
        <dbReference type="Proteomes" id="UP001597104"/>
    </source>
</evidence>
<evidence type="ECO:0000313" key="1">
    <source>
        <dbReference type="EMBL" id="MFD0898490.1"/>
    </source>
</evidence>
<proteinExistence type="predicted"/>
<accession>A0ABW3EFG2</accession>
<keyword evidence="2" id="KW-1185">Reference proteome</keyword>
<organism evidence="1 2">
    <name type="scientific">Loigolactobacillus binensis</name>
    <dbReference type="NCBI Taxonomy" id="2559922"/>
    <lineage>
        <taxon>Bacteria</taxon>
        <taxon>Bacillati</taxon>
        <taxon>Bacillota</taxon>
        <taxon>Bacilli</taxon>
        <taxon>Lactobacillales</taxon>
        <taxon>Lactobacillaceae</taxon>
        <taxon>Loigolactobacillus</taxon>
    </lineage>
</organism>